<accession>A0A0C9XMC6</accession>
<reference evidence="2 3" key="1">
    <citation type="submission" date="2014-04" db="EMBL/GenBank/DDBJ databases">
        <authorList>
            <consortium name="DOE Joint Genome Institute"/>
            <person name="Kuo A."/>
            <person name="Kohler A."/>
            <person name="Nagy L.G."/>
            <person name="Floudas D."/>
            <person name="Copeland A."/>
            <person name="Barry K.W."/>
            <person name="Cichocki N."/>
            <person name="Veneault-Fourrey C."/>
            <person name="LaButti K."/>
            <person name="Lindquist E.A."/>
            <person name="Lipzen A."/>
            <person name="Lundell T."/>
            <person name="Morin E."/>
            <person name="Murat C."/>
            <person name="Sun H."/>
            <person name="Tunlid A."/>
            <person name="Henrissat B."/>
            <person name="Grigoriev I.V."/>
            <person name="Hibbett D.S."/>
            <person name="Martin F."/>
            <person name="Nordberg H.P."/>
            <person name="Cantor M.N."/>
            <person name="Hua S.X."/>
        </authorList>
    </citation>
    <scope>NUCLEOTIDE SEQUENCE [LARGE SCALE GENOMIC DNA]</scope>
    <source>
        <strain evidence="2 3">LaAM-08-1</strain>
    </source>
</reference>
<name>A0A0C9XMC6_9AGAR</name>
<evidence type="ECO:0000313" key="3">
    <source>
        <dbReference type="Proteomes" id="UP000054477"/>
    </source>
</evidence>
<dbReference type="Proteomes" id="UP000054477">
    <property type="component" value="Unassembled WGS sequence"/>
</dbReference>
<evidence type="ECO:0000256" key="1">
    <source>
        <dbReference type="SAM" id="MobiDB-lite"/>
    </source>
</evidence>
<organism evidence="2 3">
    <name type="scientific">Laccaria amethystina LaAM-08-1</name>
    <dbReference type="NCBI Taxonomy" id="1095629"/>
    <lineage>
        <taxon>Eukaryota</taxon>
        <taxon>Fungi</taxon>
        <taxon>Dikarya</taxon>
        <taxon>Basidiomycota</taxon>
        <taxon>Agaricomycotina</taxon>
        <taxon>Agaricomycetes</taxon>
        <taxon>Agaricomycetidae</taxon>
        <taxon>Agaricales</taxon>
        <taxon>Agaricineae</taxon>
        <taxon>Hydnangiaceae</taxon>
        <taxon>Laccaria</taxon>
    </lineage>
</organism>
<sequence length="348" mass="38068">MPSFKSEPQSPSITGPNSSSNLYSLDGQGEGPSGGQQGEATSPCYLYYRLYNKGGAIESYNSIYSNDPFTSRILPKSLTPPQTVLSLKKHLCKIEGFSGSSAILFESLSSDAVLKDITHLKLPGRLGVSPGVPMALLVGVAEEVKRQARPQAVNELIENPDPLVTRYIYYRLYDEEGEVISKTAFDESDTFLGRIDTLSVAPPRTVDFIKSRIMKVEGVVDQKIQLFENTDGKVLMSDTDCAPFFAETFPGCIEDNPLAFVYVSKIPSSTSTMTKAIQAKYEFTPNSYFGWHGYCAGDILHTDGVKVTLHQRYGLNGKLKSSGTWACYKAINSVGNVAFVMAGNFTFC</sequence>
<feature type="region of interest" description="Disordered" evidence="1">
    <location>
        <begin position="1"/>
        <end position="38"/>
    </location>
</feature>
<feature type="compositionally biased region" description="Polar residues" evidence="1">
    <location>
        <begin position="1"/>
        <end position="23"/>
    </location>
</feature>
<gene>
    <name evidence="2" type="ORF">K443DRAFT_289477</name>
</gene>
<dbReference type="AlphaFoldDB" id="A0A0C9XMC6"/>
<keyword evidence="3" id="KW-1185">Reference proteome</keyword>
<reference evidence="3" key="2">
    <citation type="submission" date="2015-01" db="EMBL/GenBank/DDBJ databases">
        <title>Evolutionary Origins and Diversification of the Mycorrhizal Mutualists.</title>
        <authorList>
            <consortium name="DOE Joint Genome Institute"/>
            <consortium name="Mycorrhizal Genomics Consortium"/>
            <person name="Kohler A."/>
            <person name="Kuo A."/>
            <person name="Nagy L.G."/>
            <person name="Floudas D."/>
            <person name="Copeland A."/>
            <person name="Barry K.W."/>
            <person name="Cichocki N."/>
            <person name="Veneault-Fourrey C."/>
            <person name="LaButti K."/>
            <person name="Lindquist E.A."/>
            <person name="Lipzen A."/>
            <person name="Lundell T."/>
            <person name="Morin E."/>
            <person name="Murat C."/>
            <person name="Riley R."/>
            <person name="Ohm R."/>
            <person name="Sun H."/>
            <person name="Tunlid A."/>
            <person name="Henrissat B."/>
            <person name="Grigoriev I.V."/>
            <person name="Hibbett D.S."/>
            <person name="Martin F."/>
        </authorList>
    </citation>
    <scope>NUCLEOTIDE SEQUENCE [LARGE SCALE GENOMIC DNA]</scope>
    <source>
        <strain evidence="3">LaAM-08-1</strain>
    </source>
</reference>
<dbReference type="HOGENOM" id="CLU_033651_1_0_1"/>
<dbReference type="OrthoDB" id="2974017at2759"/>
<proteinExistence type="predicted"/>
<evidence type="ECO:0000313" key="2">
    <source>
        <dbReference type="EMBL" id="KIK06251.1"/>
    </source>
</evidence>
<dbReference type="EMBL" id="KN838554">
    <property type="protein sequence ID" value="KIK06251.1"/>
    <property type="molecule type" value="Genomic_DNA"/>
</dbReference>
<feature type="compositionally biased region" description="Gly residues" evidence="1">
    <location>
        <begin position="28"/>
        <end position="37"/>
    </location>
</feature>
<protein>
    <submittedName>
        <fullName evidence="2">Uncharacterized protein</fullName>
    </submittedName>
</protein>